<keyword evidence="1" id="KW-0238">DNA-binding</keyword>
<keyword evidence="4" id="KW-1185">Reference proteome</keyword>
<accession>A0ABY5ATT8</accession>
<evidence type="ECO:0000259" key="2">
    <source>
        <dbReference type="Pfam" id="PF13495"/>
    </source>
</evidence>
<dbReference type="InterPro" id="IPR004107">
    <property type="entry name" value="Integrase_SAM-like_N"/>
</dbReference>
<sequence>MFQQKRHPREMGVPELCASYYLAVDKKMAASTQNVALSALLVLYR</sequence>
<dbReference type="EMBL" id="CP098611">
    <property type="protein sequence ID" value="USR92181.1"/>
    <property type="molecule type" value="Genomic_DNA"/>
</dbReference>
<dbReference type="Pfam" id="PF13495">
    <property type="entry name" value="Phage_int_SAM_4"/>
    <property type="match status" value="1"/>
</dbReference>
<evidence type="ECO:0000313" key="3">
    <source>
        <dbReference type="EMBL" id="USR92181.1"/>
    </source>
</evidence>
<evidence type="ECO:0000256" key="1">
    <source>
        <dbReference type="ARBA" id="ARBA00023125"/>
    </source>
</evidence>
<proteinExistence type="predicted"/>
<dbReference type="RefSeq" id="WP_252664253.1">
    <property type="nucleotide sequence ID" value="NZ_CP098611.1"/>
</dbReference>
<dbReference type="Proteomes" id="UP001056708">
    <property type="component" value="Chromosome"/>
</dbReference>
<organism evidence="3 4">
    <name type="scientific">Phormidium yuhuli AB48</name>
    <dbReference type="NCBI Taxonomy" id="2940671"/>
    <lineage>
        <taxon>Bacteria</taxon>
        <taxon>Bacillati</taxon>
        <taxon>Cyanobacteriota</taxon>
        <taxon>Cyanophyceae</taxon>
        <taxon>Oscillatoriophycideae</taxon>
        <taxon>Oscillatoriales</taxon>
        <taxon>Oscillatoriaceae</taxon>
        <taxon>Phormidium</taxon>
        <taxon>Phormidium yuhuli</taxon>
    </lineage>
</organism>
<dbReference type="Gene3D" id="1.10.150.130">
    <property type="match status" value="1"/>
</dbReference>
<reference evidence="3" key="1">
    <citation type="submission" date="2022-06" db="EMBL/GenBank/DDBJ databases">
        <title>Genome sequence of Phormidium yuhuli AB48 isolated from an industrial photobioreactor environment.</title>
        <authorList>
            <person name="Qiu Y."/>
            <person name="Noonan A.J.C."/>
            <person name="Dofher K."/>
            <person name="Koch M."/>
            <person name="Kieft B."/>
            <person name="Lin X."/>
            <person name="Ziels R.M."/>
            <person name="Hallam S.J."/>
        </authorList>
    </citation>
    <scope>NUCLEOTIDE SEQUENCE</scope>
    <source>
        <strain evidence="3">AB48</strain>
    </source>
</reference>
<protein>
    <recommendedName>
        <fullName evidence="2">Integrase SAM-like N-terminal domain-containing protein</fullName>
    </recommendedName>
</protein>
<gene>
    <name evidence="3" type="ORF">NEA10_05505</name>
</gene>
<evidence type="ECO:0000313" key="4">
    <source>
        <dbReference type="Proteomes" id="UP001056708"/>
    </source>
</evidence>
<name>A0ABY5ATT8_9CYAN</name>
<feature type="domain" description="Integrase SAM-like N-terminal" evidence="2">
    <location>
        <begin position="2"/>
        <end position="45"/>
    </location>
</feature>
<dbReference type="InterPro" id="IPR010998">
    <property type="entry name" value="Integrase_recombinase_N"/>
</dbReference>